<dbReference type="STRING" id="42354.SAMN05216333_12031"/>
<dbReference type="SMART" id="SM00387">
    <property type="entry name" value="HATPase_c"/>
    <property type="match status" value="1"/>
</dbReference>
<sequence>MSTSLYPSLHKHSLSLPLESGITAADFTGQYWRSLYYFNCFRFAIGSGLLIVSWQSEFASLGSYHYQLFLYAGIGHVLFSGLFMLLIRLRLPGFNRQLAIQVISDIAFFSLMLYASGGLQSGLGVLLLVSLAGAGLISRGRLALFFASIATISLLLQETYSLWTIDHYAAQYSQAGLLSMAYFAVAWLAHRLAKYTLASEQLAKERGIDLANMAQVNQLVIQDLQEGVLVVDQYGYIRQRNAYAERLFDLNSSADKAERLKLSDCIPELANRLTSWQGDSSISFDLLRLAHSNALVRTRFLPIQADSRNGVVIFLEDMGRIQAQLQQLKLAALGRLTANIAHEIRNPLSAINHAAELLEEEQLESNTDPRLVRIICDNTRRLNKIVQDVLQLNRRNIAKPDLIDLHEFMGKFLEEFCHAERMDRNAFVLRSLNHHWVSFDRDHLNQVLWNLCRNAWRHCCKQADSVRIELSVAANENNVYLDIVDDGPGIDPQQVKQIFEPFFTTAAGGTGLGLYIARELCETNQASLDYIEGPSGGHFRIICQSNQSCL</sequence>
<dbReference type="GO" id="GO:0000155">
    <property type="term" value="F:phosphorelay sensor kinase activity"/>
    <property type="evidence" value="ECO:0007669"/>
    <property type="project" value="InterPro"/>
</dbReference>
<accession>A0A1H8SUG8</accession>
<dbReference type="PROSITE" id="PS50109">
    <property type="entry name" value="HIS_KIN"/>
    <property type="match status" value="1"/>
</dbReference>
<dbReference type="Gene3D" id="3.30.450.20">
    <property type="entry name" value="PAS domain"/>
    <property type="match status" value="1"/>
</dbReference>
<keyword evidence="6" id="KW-0418">Kinase</keyword>
<feature type="transmembrane region" description="Helical" evidence="4">
    <location>
        <begin position="169"/>
        <end position="189"/>
    </location>
</feature>
<dbReference type="OrthoDB" id="9815750at2"/>
<organism evidence="6 7">
    <name type="scientific">Nitrosomonas oligotropha</name>
    <dbReference type="NCBI Taxonomy" id="42354"/>
    <lineage>
        <taxon>Bacteria</taxon>
        <taxon>Pseudomonadati</taxon>
        <taxon>Pseudomonadota</taxon>
        <taxon>Betaproteobacteria</taxon>
        <taxon>Nitrosomonadales</taxon>
        <taxon>Nitrosomonadaceae</taxon>
        <taxon>Nitrosomonas</taxon>
    </lineage>
</organism>
<evidence type="ECO:0000313" key="7">
    <source>
        <dbReference type="Proteomes" id="UP000198814"/>
    </source>
</evidence>
<dbReference type="CDD" id="cd00082">
    <property type="entry name" value="HisKA"/>
    <property type="match status" value="1"/>
</dbReference>
<dbReference type="EMBL" id="FODO01000020">
    <property type="protein sequence ID" value="SEO82008.1"/>
    <property type="molecule type" value="Genomic_DNA"/>
</dbReference>
<dbReference type="Gene3D" id="1.10.287.130">
    <property type="match status" value="1"/>
</dbReference>
<dbReference type="InterPro" id="IPR003661">
    <property type="entry name" value="HisK_dim/P_dom"/>
</dbReference>
<dbReference type="InterPro" id="IPR036890">
    <property type="entry name" value="HATPase_C_sf"/>
</dbReference>
<keyword evidence="4" id="KW-0812">Transmembrane</keyword>
<dbReference type="PANTHER" id="PTHR43065:SF52">
    <property type="entry name" value="SENSOR PROTEIN KINASE PILS"/>
    <property type="match status" value="1"/>
</dbReference>
<dbReference type="PRINTS" id="PR00344">
    <property type="entry name" value="BCTRLSENSOR"/>
</dbReference>
<keyword evidence="3" id="KW-0597">Phosphoprotein</keyword>
<keyword evidence="7" id="KW-1185">Reference proteome</keyword>
<dbReference type="SMART" id="SM00388">
    <property type="entry name" value="HisKA"/>
    <property type="match status" value="1"/>
</dbReference>
<feature type="domain" description="Histidine kinase" evidence="5">
    <location>
        <begin position="339"/>
        <end position="547"/>
    </location>
</feature>
<evidence type="ECO:0000259" key="5">
    <source>
        <dbReference type="PROSITE" id="PS50109"/>
    </source>
</evidence>
<keyword evidence="4" id="KW-0472">Membrane</keyword>
<dbReference type="InterPro" id="IPR003594">
    <property type="entry name" value="HATPase_dom"/>
</dbReference>
<keyword evidence="4" id="KW-1133">Transmembrane helix</keyword>
<proteinExistence type="predicted"/>
<dbReference type="Proteomes" id="UP000198814">
    <property type="component" value="Unassembled WGS sequence"/>
</dbReference>
<keyword evidence="6" id="KW-0808">Transferase</keyword>
<gene>
    <name evidence="6" type="ORF">SAMN05216333_12031</name>
</gene>
<feature type="transmembrane region" description="Helical" evidence="4">
    <location>
        <begin position="144"/>
        <end position="163"/>
    </location>
</feature>
<name>A0A1H8SUG8_9PROT</name>
<dbReference type="PANTHER" id="PTHR43065">
    <property type="entry name" value="SENSOR HISTIDINE KINASE"/>
    <property type="match status" value="1"/>
</dbReference>
<dbReference type="SUPFAM" id="SSF55874">
    <property type="entry name" value="ATPase domain of HSP90 chaperone/DNA topoisomerase II/histidine kinase"/>
    <property type="match status" value="1"/>
</dbReference>
<dbReference type="Pfam" id="PF25323">
    <property type="entry name" value="6TM_PilS"/>
    <property type="match status" value="1"/>
</dbReference>
<evidence type="ECO:0000256" key="4">
    <source>
        <dbReference type="SAM" id="Phobius"/>
    </source>
</evidence>
<dbReference type="InterPro" id="IPR036097">
    <property type="entry name" value="HisK_dim/P_sf"/>
</dbReference>
<reference evidence="7" key="1">
    <citation type="submission" date="2016-10" db="EMBL/GenBank/DDBJ databases">
        <authorList>
            <person name="Varghese N."/>
            <person name="Submissions S."/>
        </authorList>
    </citation>
    <scope>NUCLEOTIDE SEQUENCE [LARGE SCALE GENOMIC DNA]</scope>
    <source>
        <strain evidence="7">Nm76</strain>
    </source>
</reference>
<comment type="catalytic activity">
    <reaction evidence="1">
        <text>ATP + protein L-histidine = ADP + protein N-phospho-L-histidine.</text>
        <dbReference type="EC" id="2.7.13.3"/>
    </reaction>
</comment>
<evidence type="ECO:0000256" key="3">
    <source>
        <dbReference type="ARBA" id="ARBA00022553"/>
    </source>
</evidence>
<dbReference type="EC" id="2.7.13.3" evidence="2"/>
<dbReference type="AlphaFoldDB" id="A0A1H8SUG8"/>
<dbReference type="Pfam" id="PF02518">
    <property type="entry name" value="HATPase_c"/>
    <property type="match status" value="1"/>
</dbReference>
<feature type="transmembrane region" description="Helical" evidence="4">
    <location>
        <begin position="68"/>
        <end position="86"/>
    </location>
</feature>
<protein>
    <recommendedName>
        <fullName evidence="2">histidine kinase</fullName>
        <ecNumber evidence="2">2.7.13.3</ecNumber>
    </recommendedName>
</protein>
<evidence type="ECO:0000313" key="6">
    <source>
        <dbReference type="EMBL" id="SEO82008.1"/>
    </source>
</evidence>
<dbReference type="Pfam" id="PF00512">
    <property type="entry name" value="HisKA"/>
    <property type="match status" value="1"/>
</dbReference>
<dbReference type="InterPro" id="IPR004358">
    <property type="entry name" value="Sig_transdc_His_kin-like_C"/>
</dbReference>
<dbReference type="Gene3D" id="3.30.565.10">
    <property type="entry name" value="Histidine kinase-like ATPase, C-terminal domain"/>
    <property type="match status" value="1"/>
</dbReference>
<dbReference type="SUPFAM" id="SSF47384">
    <property type="entry name" value="Homodimeric domain of signal transducing histidine kinase"/>
    <property type="match status" value="1"/>
</dbReference>
<evidence type="ECO:0000256" key="1">
    <source>
        <dbReference type="ARBA" id="ARBA00000085"/>
    </source>
</evidence>
<feature type="transmembrane region" description="Helical" evidence="4">
    <location>
        <begin position="35"/>
        <end position="56"/>
    </location>
</feature>
<evidence type="ECO:0000256" key="2">
    <source>
        <dbReference type="ARBA" id="ARBA00012438"/>
    </source>
</evidence>
<dbReference type="InterPro" id="IPR005467">
    <property type="entry name" value="His_kinase_dom"/>
</dbReference>
<dbReference type="CDD" id="cd00075">
    <property type="entry name" value="HATPase"/>
    <property type="match status" value="1"/>
</dbReference>